<evidence type="ECO:0000256" key="3">
    <source>
        <dbReference type="ARBA" id="ARBA00071493"/>
    </source>
</evidence>
<dbReference type="InterPro" id="IPR002347">
    <property type="entry name" value="SDR_fam"/>
</dbReference>
<keyword evidence="6" id="KW-1185">Reference proteome</keyword>
<reference evidence="5 6" key="1">
    <citation type="submission" date="2018-09" db="EMBL/GenBank/DDBJ databases">
        <title>YIM PH21274 draft genome.</title>
        <authorList>
            <person name="Miao C."/>
        </authorList>
    </citation>
    <scope>NUCLEOTIDE SEQUENCE [LARGE SCALE GENOMIC DNA]</scope>
    <source>
        <strain evidence="5 6">YIM PH 21724</strain>
    </source>
</reference>
<dbReference type="PANTHER" id="PTHR24320:SF283">
    <property type="entry name" value="RETINOL DEHYDROGENASE 11"/>
    <property type="match status" value="1"/>
</dbReference>
<evidence type="ECO:0000313" key="6">
    <source>
        <dbReference type="Proteomes" id="UP000266677"/>
    </source>
</evidence>
<comment type="caution">
    <text evidence="5">The sequence shown here is derived from an EMBL/GenBank/DDBJ whole genome shotgun (WGS) entry which is preliminary data.</text>
</comment>
<dbReference type="SMART" id="SM00822">
    <property type="entry name" value="PKS_KR"/>
    <property type="match status" value="1"/>
</dbReference>
<feature type="domain" description="Ketoreductase" evidence="4">
    <location>
        <begin position="34"/>
        <end position="212"/>
    </location>
</feature>
<gene>
    <name evidence="5" type="ORF">D5S18_13700</name>
</gene>
<dbReference type="PRINTS" id="PR00081">
    <property type="entry name" value="GDHRDH"/>
</dbReference>
<dbReference type="InterPro" id="IPR036291">
    <property type="entry name" value="NAD(P)-bd_dom_sf"/>
</dbReference>
<evidence type="ECO:0000256" key="2">
    <source>
        <dbReference type="ARBA" id="ARBA00023002"/>
    </source>
</evidence>
<organism evidence="5 6">
    <name type="scientific">Nocardia panacis</name>
    <dbReference type="NCBI Taxonomy" id="2340916"/>
    <lineage>
        <taxon>Bacteria</taxon>
        <taxon>Bacillati</taxon>
        <taxon>Actinomycetota</taxon>
        <taxon>Actinomycetes</taxon>
        <taxon>Mycobacteriales</taxon>
        <taxon>Nocardiaceae</taxon>
        <taxon>Nocardia</taxon>
    </lineage>
</organism>
<dbReference type="Pfam" id="PF00106">
    <property type="entry name" value="adh_short"/>
    <property type="match status" value="1"/>
</dbReference>
<keyword evidence="2" id="KW-0560">Oxidoreductase</keyword>
<name>A0A3A4L1G3_9NOCA</name>
<dbReference type="InterPro" id="IPR057326">
    <property type="entry name" value="KR_dom"/>
</dbReference>
<dbReference type="GO" id="GO:0016491">
    <property type="term" value="F:oxidoreductase activity"/>
    <property type="evidence" value="ECO:0007669"/>
    <property type="project" value="UniProtKB-KW"/>
</dbReference>
<protein>
    <recommendedName>
        <fullName evidence="3">Probable oxidoreductase</fullName>
    </recommendedName>
</protein>
<evidence type="ECO:0000259" key="4">
    <source>
        <dbReference type="SMART" id="SM00822"/>
    </source>
</evidence>
<dbReference type="FunFam" id="3.40.50.720:FF:000594">
    <property type="entry name" value="Short-chain oxidoreductase"/>
    <property type="match status" value="1"/>
</dbReference>
<dbReference type="Gene3D" id="3.40.50.720">
    <property type="entry name" value="NAD(P)-binding Rossmann-like Domain"/>
    <property type="match status" value="1"/>
</dbReference>
<dbReference type="Proteomes" id="UP000266677">
    <property type="component" value="Unassembled WGS sequence"/>
</dbReference>
<evidence type="ECO:0000256" key="1">
    <source>
        <dbReference type="ARBA" id="ARBA00006484"/>
    </source>
</evidence>
<evidence type="ECO:0000313" key="5">
    <source>
        <dbReference type="EMBL" id="RJO75825.1"/>
    </source>
</evidence>
<accession>A0A3A4L1G3</accession>
<dbReference type="SUPFAM" id="SSF51735">
    <property type="entry name" value="NAD(P)-binding Rossmann-fold domains"/>
    <property type="match status" value="1"/>
</dbReference>
<dbReference type="PANTHER" id="PTHR24320">
    <property type="entry name" value="RETINOL DEHYDROGENASE"/>
    <property type="match status" value="1"/>
</dbReference>
<comment type="similarity">
    <text evidence="1">Belongs to the short-chain dehydrogenases/reductases (SDR) family.</text>
</comment>
<dbReference type="AlphaFoldDB" id="A0A3A4L1G3"/>
<proteinExistence type="inferred from homology"/>
<dbReference type="OrthoDB" id="4449798at2"/>
<sequence>MREQEHLVSHLITTEFSAESTAAEVAAGTDLSGKHIVVTGGASGIGAQTARALADAGARVTLTARTLTAAAAVAHEITAATGNHVRAAAVDLTDLTSIEAFAEQWTGRLDVLINNAGVMMPPDPRTSRGWDSQFVTNHLGHAALTFALHDALAESGAARIVSVSSSAHLLSDIQWDDIHFERIPYNPLLAYAQSKTANTLFAVAATQRWSAEGITANAVHPGVIPDTGLQRHVAAIPGDTAKIQNSAQVTPAAIKTPQQGAATTVLVATSPLLEGVGGRYFEDCREAGPNVAGERTGYAPWALDPAAADKLWHLTREHLTSAMRH</sequence>
<dbReference type="EMBL" id="QZFU01000017">
    <property type="protein sequence ID" value="RJO75825.1"/>
    <property type="molecule type" value="Genomic_DNA"/>
</dbReference>
<dbReference type="RefSeq" id="WP_120040882.1">
    <property type="nucleotide sequence ID" value="NZ_QZFU01000017.1"/>
</dbReference>